<gene>
    <name evidence="2" type="ORF">PQBR57_0338</name>
</gene>
<dbReference type="EMBL" id="LN713926">
    <property type="protein sequence ID" value="CEK42291.1"/>
    <property type="molecule type" value="Genomic_DNA"/>
</dbReference>
<feature type="region of interest" description="Disordered" evidence="1">
    <location>
        <begin position="162"/>
        <end position="182"/>
    </location>
</feature>
<accession>A0A0G4E4X6</accession>
<sequence length="182" mass="20186">MSFKRYSPADPAIQGEDVVLASECDRIHQDLTSTRLELESRANACVQLAKRIVAIERELSDVRSLSTVFDTDASLNERMKAAGMHTVPQVMAGTPIDAFIRHAGVTNLESFGEWLEMERAQFLKMQARFELAGKEKDGLYEWVMSHAAVLSAVMVNFKHASQLTPPSDPPCPTASKSTPRLH</sequence>
<evidence type="ECO:0000256" key="1">
    <source>
        <dbReference type="SAM" id="MobiDB-lite"/>
    </source>
</evidence>
<keyword evidence="2" id="KW-0614">Plasmid</keyword>
<reference evidence="2" key="2">
    <citation type="submission" date="2015-06" db="EMBL/GenBank/DDBJ databases">
        <title>Environmentally co-occuring mercury resistance plasmids are genetically and phenotypically diverse and confer variable context-dependent fitness effects.</title>
        <authorList>
            <person name="Hall J.P.J."/>
            <person name="Harrison E."/>
            <person name="Lilley A.K."/>
            <person name="Paterson S."/>
            <person name="Spiers A.J."/>
            <person name="Brockhurst M.A."/>
        </authorList>
    </citation>
    <scope>NUCLEOTIDE SEQUENCE [LARGE SCALE GENOMIC DNA]</scope>
    <source>
        <strain evidence="2">SBW25</strain>
        <plasmid evidence="2">pQBR57</plasmid>
    </source>
</reference>
<protein>
    <submittedName>
        <fullName evidence="2">Uncharacterized protein</fullName>
    </submittedName>
</protein>
<dbReference type="AlphaFoldDB" id="A0A0G4E4X6"/>
<reference evidence="2" key="1">
    <citation type="submission" date="2014-12" db="EMBL/GenBank/DDBJ databases">
        <authorList>
            <person name="Hall J."/>
        </authorList>
    </citation>
    <scope>NUCLEOTIDE SEQUENCE [LARGE SCALE GENOMIC DNA]</scope>
    <source>
        <strain evidence="2">SBW25</strain>
        <plasmid evidence="2">pQBR57</plasmid>
    </source>
</reference>
<proteinExistence type="predicted"/>
<name>A0A0G4E4X6_PSEFS</name>
<organism evidence="2">
    <name type="scientific">Pseudomonas fluorescens (strain SBW25)</name>
    <dbReference type="NCBI Taxonomy" id="216595"/>
    <lineage>
        <taxon>Bacteria</taxon>
        <taxon>Pseudomonadati</taxon>
        <taxon>Pseudomonadota</taxon>
        <taxon>Gammaproteobacteria</taxon>
        <taxon>Pseudomonadales</taxon>
        <taxon>Pseudomonadaceae</taxon>
        <taxon>Pseudomonas</taxon>
    </lineage>
</organism>
<dbReference type="RefSeq" id="WP_192963456.1">
    <property type="nucleotide sequence ID" value="NZ_LN713926.1"/>
</dbReference>
<geneLocation type="plasmid" evidence="2">
    <name>pQBR57</name>
</geneLocation>
<evidence type="ECO:0000313" key="2">
    <source>
        <dbReference type="EMBL" id="CEK42291.1"/>
    </source>
</evidence>